<evidence type="ECO:0000313" key="10">
    <source>
        <dbReference type="Proteomes" id="UP000325755"/>
    </source>
</evidence>
<proteinExistence type="inferred from homology"/>
<protein>
    <recommendedName>
        <fullName evidence="6">Ribosomal RNA small subunit methyltransferase I</fullName>
        <ecNumber evidence="6">2.1.1.198</ecNumber>
    </recommendedName>
    <alternativeName>
        <fullName evidence="6">16S rRNA 2'-O-ribose C1402 methyltransferase</fullName>
    </alternativeName>
    <alternativeName>
        <fullName evidence="6">rRNA (cytidine-2'-O-)-methyltransferase RsmI</fullName>
    </alternativeName>
</protein>
<dbReference type="PROSITE" id="PS01296">
    <property type="entry name" value="RSMI"/>
    <property type="match status" value="1"/>
</dbReference>
<dbReference type="PIRSF" id="PIRSF005917">
    <property type="entry name" value="MTase_YraL"/>
    <property type="match status" value="1"/>
</dbReference>
<dbReference type="PANTHER" id="PTHR46111:SF1">
    <property type="entry name" value="RIBOSOMAL RNA SMALL SUBUNIT METHYLTRANSFERASE I"/>
    <property type="match status" value="1"/>
</dbReference>
<evidence type="ECO:0000256" key="6">
    <source>
        <dbReference type="HAMAP-Rule" id="MF_01877"/>
    </source>
</evidence>
<evidence type="ECO:0000259" key="7">
    <source>
        <dbReference type="Pfam" id="PF00590"/>
    </source>
</evidence>
<dbReference type="InterPro" id="IPR018063">
    <property type="entry name" value="SAM_MeTrfase_RsmI_CS"/>
</dbReference>
<reference evidence="9 10" key="1">
    <citation type="submission" date="2019-09" db="EMBL/GenBank/DDBJ databases">
        <title>Ecophysiology of the spiral-shaped methanotroph Methylospira mobilis as revealed by the complete genome sequence.</title>
        <authorList>
            <person name="Oshkin I.Y."/>
            <person name="Dedysh S.N."/>
            <person name="Miroshnikov K."/>
            <person name="Danilova O.V."/>
            <person name="Hakobyan A."/>
            <person name="Liesack W."/>
        </authorList>
    </citation>
    <scope>NUCLEOTIDE SEQUENCE [LARGE SCALE GENOMIC DNA]</scope>
    <source>
        <strain evidence="9 10">Shm1</strain>
    </source>
</reference>
<accession>A0A5Q0BGU1</accession>
<dbReference type="AlphaFoldDB" id="A0A5Q0BGU1"/>
<evidence type="ECO:0000259" key="8">
    <source>
        <dbReference type="Pfam" id="PF23016"/>
    </source>
</evidence>
<keyword evidence="10" id="KW-1185">Reference proteome</keyword>
<evidence type="ECO:0000256" key="5">
    <source>
        <dbReference type="ARBA" id="ARBA00022691"/>
    </source>
</evidence>
<keyword evidence="4 6" id="KW-0808">Transferase</keyword>
<dbReference type="RefSeq" id="WP_153247411.1">
    <property type="nucleotide sequence ID" value="NZ_CP044205.1"/>
</dbReference>
<dbReference type="InterPro" id="IPR014776">
    <property type="entry name" value="4pyrrole_Mease_sub2"/>
</dbReference>
<dbReference type="FunCoup" id="A0A5Q0BGU1">
    <property type="interactions" value="353"/>
</dbReference>
<dbReference type="InterPro" id="IPR000878">
    <property type="entry name" value="4pyrrol_Mease"/>
</dbReference>
<organism evidence="9 10">
    <name type="scientific">Candidatus Methylospira mobilis</name>
    <dbReference type="NCBI Taxonomy" id="1808979"/>
    <lineage>
        <taxon>Bacteria</taxon>
        <taxon>Pseudomonadati</taxon>
        <taxon>Pseudomonadota</taxon>
        <taxon>Gammaproteobacteria</taxon>
        <taxon>Methylococcales</taxon>
        <taxon>Methylococcaceae</taxon>
        <taxon>Candidatus Methylospira</taxon>
    </lineage>
</organism>
<keyword evidence="5 6" id="KW-0949">S-adenosyl-L-methionine</keyword>
<feature type="domain" description="Tetrapyrrole methylase" evidence="7">
    <location>
        <begin position="13"/>
        <end position="211"/>
    </location>
</feature>
<dbReference type="PANTHER" id="PTHR46111">
    <property type="entry name" value="RIBOSOMAL RNA SMALL SUBUNIT METHYLTRANSFERASE I"/>
    <property type="match status" value="1"/>
</dbReference>
<dbReference type="Pfam" id="PF00590">
    <property type="entry name" value="TP_methylase"/>
    <property type="match status" value="1"/>
</dbReference>
<dbReference type="FunFam" id="3.30.950.10:FF:000002">
    <property type="entry name" value="Ribosomal RNA small subunit methyltransferase I"/>
    <property type="match status" value="1"/>
</dbReference>
<evidence type="ECO:0000256" key="2">
    <source>
        <dbReference type="ARBA" id="ARBA00022552"/>
    </source>
</evidence>
<comment type="catalytic activity">
    <reaction evidence="6">
        <text>cytidine(1402) in 16S rRNA + S-adenosyl-L-methionine = 2'-O-methylcytidine(1402) in 16S rRNA + S-adenosyl-L-homocysteine + H(+)</text>
        <dbReference type="Rhea" id="RHEA:42924"/>
        <dbReference type="Rhea" id="RHEA-COMP:10285"/>
        <dbReference type="Rhea" id="RHEA-COMP:10286"/>
        <dbReference type="ChEBI" id="CHEBI:15378"/>
        <dbReference type="ChEBI" id="CHEBI:57856"/>
        <dbReference type="ChEBI" id="CHEBI:59789"/>
        <dbReference type="ChEBI" id="CHEBI:74495"/>
        <dbReference type="ChEBI" id="CHEBI:82748"/>
        <dbReference type="EC" id="2.1.1.198"/>
    </reaction>
</comment>
<dbReference type="Proteomes" id="UP000325755">
    <property type="component" value="Chromosome"/>
</dbReference>
<dbReference type="EC" id="2.1.1.198" evidence="6"/>
<comment type="similarity">
    <text evidence="6">Belongs to the methyltransferase superfamily. RsmI family.</text>
</comment>
<sequence length="289" mass="31925">MDSNNTSTPKGILYIVATPIGNLRDLSLRAIEVLRTVDFIAAEDTRHSRPLLDYHNIDKPLLALHEHNEKQTAQRVVERLLQAQSAALISDAGTPLINDPGFPLVRLARTHGIRVSPIPGPCALIATLSASGLPVDRFSFEGFPPRNSQARLSMLKSLTGEQRTLGFYESSHRILEFIEDIGRIFPPERPLVIARELTKMHETIVNTSVAHAAAVIAADPYMQRGEFVVLIQGAEEIRATETLSDEQMNTLELLLEECSLKSAVALCCKITGARKEIAYKTALSLQEKR</sequence>
<evidence type="ECO:0000313" key="9">
    <source>
        <dbReference type="EMBL" id="QFY41431.1"/>
    </source>
</evidence>
<dbReference type="HAMAP" id="MF_01877">
    <property type="entry name" value="16SrRNA_methyltr_I"/>
    <property type="match status" value="1"/>
</dbReference>
<dbReference type="GO" id="GO:0005737">
    <property type="term" value="C:cytoplasm"/>
    <property type="evidence" value="ECO:0007669"/>
    <property type="project" value="UniProtKB-SubCell"/>
</dbReference>
<dbReference type="InterPro" id="IPR053910">
    <property type="entry name" value="RsmI_HTH"/>
</dbReference>
<dbReference type="InterPro" id="IPR035996">
    <property type="entry name" value="4pyrrol_Methylase_sf"/>
</dbReference>
<dbReference type="KEGG" id="mmob:F6R98_01335"/>
<comment type="subcellular location">
    <subcellularLocation>
        <location evidence="6">Cytoplasm</location>
    </subcellularLocation>
</comment>
<dbReference type="GO" id="GO:0070677">
    <property type="term" value="F:rRNA (cytosine-2'-O-)-methyltransferase activity"/>
    <property type="evidence" value="ECO:0007669"/>
    <property type="project" value="UniProtKB-UniRule"/>
</dbReference>
<comment type="function">
    <text evidence="6">Catalyzes the 2'-O-methylation of the ribose of cytidine 1402 (C1402) in 16S rRNA.</text>
</comment>
<dbReference type="InterPro" id="IPR008189">
    <property type="entry name" value="rRNA_ssu_MeTfrase_I"/>
</dbReference>
<evidence type="ECO:0000256" key="4">
    <source>
        <dbReference type="ARBA" id="ARBA00022679"/>
    </source>
</evidence>
<dbReference type="Gene3D" id="3.30.950.10">
    <property type="entry name" value="Methyltransferase, Cobalt-precorrin-4 Transmethylase, Domain 2"/>
    <property type="match status" value="1"/>
</dbReference>
<name>A0A5Q0BGU1_9GAMM</name>
<dbReference type="OrthoDB" id="9809084at2"/>
<gene>
    <name evidence="6 9" type="primary">rsmI</name>
    <name evidence="9" type="ORF">F6R98_01335</name>
</gene>
<dbReference type="InParanoid" id="A0A5Q0BGU1"/>
<dbReference type="EMBL" id="CP044205">
    <property type="protein sequence ID" value="QFY41431.1"/>
    <property type="molecule type" value="Genomic_DNA"/>
</dbReference>
<dbReference type="Gene3D" id="3.40.1010.10">
    <property type="entry name" value="Cobalt-precorrin-4 Transmethylase, Domain 1"/>
    <property type="match status" value="1"/>
</dbReference>
<dbReference type="FunFam" id="3.40.1010.10:FF:000007">
    <property type="entry name" value="Ribosomal RNA small subunit methyltransferase I"/>
    <property type="match status" value="1"/>
</dbReference>
<evidence type="ECO:0000256" key="1">
    <source>
        <dbReference type="ARBA" id="ARBA00022490"/>
    </source>
</evidence>
<keyword evidence="3 6" id="KW-0489">Methyltransferase</keyword>
<evidence type="ECO:0000256" key="3">
    <source>
        <dbReference type="ARBA" id="ARBA00022603"/>
    </source>
</evidence>
<keyword evidence="1 6" id="KW-0963">Cytoplasm</keyword>
<dbReference type="SUPFAM" id="SSF53790">
    <property type="entry name" value="Tetrapyrrole methylase"/>
    <property type="match status" value="1"/>
</dbReference>
<dbReference type="CDD" id="cd11648">
    <property type="entry name" value="RsmI"/>
    <property type="match status" value="1"/>
</dbReference>
<keyword evidence="2 6" id="KW-0698">rRNA processing</keyword>
<feature type="domain" description="RsmI HTH" evidence="8">
    <location>
        <begin position="242"/>
        <end position="286"/>
    </location>
</feature>
<dbReference type="Pfam" id="PF23016">
    <property type="entry name" value="RsmI_C"/>
    <property type="match status" value="1"/>
</dbReference>
<dbReference type="NCBIfam" id="TIGR00096">
    <property type="entry name" value="16S rRNA (cytidine(1402)-2'-O)-methyltransferase"/>
    <property type="match status" value="1"/>
</dbReference>
<dbReference type="InterPro" id="IPR014777">
    <property type="entry name" value="4pyrrole_Mease_sub1"/>
</dbReference>